<reference evidence="2" key="1">
    <citation type="submission" date="2022-11" db="EMBL/GenBank/DDBJ databases">
        <authorList>
            <person name="Kikuchi T."/>
        </authorList>
    </citation>
    <scope>NUCLEOTIDE SEQUENCE</scope>
    <source>
        <strain evidence="2">PS1010</strain>
    </source>
</reference>
<dbReference type="AlphaFoldDB" id="A0A9P1MZ06"/>
<sequence>MDYTEVGNDEWQRLEKSTNQLNAVLSEYCSSLKHIEMFKDAVIQLRDGDGEIVEQLEDRVIENNENLTGLCHKMENKLNIVEKEIGQVLSKSTTTIPITPTKNEKQPNTPSKYGYYEVNKKLNLMSRQLEDIERLRGFSVFIFEELELRRAEFDFLMKKVDEVRERQAELKVVKMIAKCSQFDDPLRCVYILPALLLTLMYDAKTCPSYFETLRKIYEKLVSFLKQFEKETHPGKLSRFESSPNLATSSPRVQIDEAPVSNSHLSHGETMAPSDLFAPVAKDSQMTMGTDTDPTPVLSNGETSATEEKQAPIAKDSVANFNPDEKK</sequence>
<proteinExistence type="predicted"/>
<evidence type="ECO:0000256" key="1">
    <source>
        <dbReference type="SAM" id="MobiDB-lite"/>
    </source>
</evidence>
<comment type="caution">
    <text evidence="2">The sequence shown here is derived from an EMBL/GenBank/DDBJ whole genome shotgun (WGS) entry which is preliminary data.</text>
</comment>
<dbReference type="Proteomes" id="UP001152747">
    <property type="component" value="Unassembled WGS sequence"/>
</dbReference>
<evidence type="ECO:0000313" key="2">
    <source>
        <dbReference type="EMBL" id="CAI5441925.1"/>
    </source>
</evidence>
<evidence type="ECO:0000313" key="3">
    <source>
        <dbReference type="Proteomes" id="UP001152747"/>
    </source>
</evidence>
<dbReference type="OrthoDB" id="5797316at2759"/>
<accession>A0A9P1MZ06</accession>
<name>A0A9P1MZ06_9PELO</name>
<gene>
    <name evidence="2" type="ORF">CAMP_LOCUS4562</name>
</gene>
<feature type="compositionally biased region" description="Polar residues" evidence="1">
    <location>
        <begin position="283"/>
        <end position="303"/>
    </location>
</feature>
<organism evidence="2 3">
    <name type="scientific">Caenorhabditis angaria</name>
    <dbReference type="NCBI Taxonomy" id="860376"/>
    <lineage>
        <taxon>Eukaryota</taxon>
        <taxon>Metazoa</taxon>
        <taxon>Ecdysozoa</taxon>
        <taxon>Nematoda</taxon>
        <taxon>Chromadorea</taxon>
        <taxon>Rhabditida</taxon>
        <taxon>Rhabditina</taxon>
        <taxon>Rhabditomorpha</taxon>
        <taxon>Rhabditoidea</taxon>
        <taxon>Rhabditidae</taxon>
        <taxon>Peloderinae</taxon>
        <taxon>Caenorhabditis</taxon>
    </lineage>
</organism>
<feature type="region of interest" description="Disordered" evidence="1">
    <location>
        <begin position="277"/>
        <end position="326"/>
    </location>
</feature>
<protein>
    <submittedName>
        <fullName evidence="2">Uncharacterized protein</fullName>
    </submittedName>
</protein>
<dbReference type="Gene3D" id="3.40.50.300">
    <property type="entry name" value="P-loop containing nucleotide triphosphate hydrolases"/>
    <property type="match status" value="1"/>
</dbReference>
<keyword evidence="3" id="KW-1185">Reference proteome</keyword>
<dbReference type="InterPro" id="IPR027417">
    <property type="entry name" value="P-loop_NTPase"/>
</dbReference>
<dbReference type="EMBL" id="CANHGI010000002">
    <property type="protein sequence ID" value="CAI5441925.1"/>
    <property type="molecule type" value="Genomic_DNA"/>
</dbReference>